<dbReference type="InterPro" id="IPR008571">
    <property type="entry name" value="HerA-like"/>
</dbReference>
<dbReference type="SUPFAM" id="SSF52540">
    <property type="entry name" value="P-loop containing nucleoside triphosphate hydrolases"/>
    <property type="match status" value="1"/>
</dbReference>
<dbReference type="EMBL" id="JBHSDJ010000013">
    <property type="protein sequence ID" value="MFC4246483.1"/>
    <property type="molecule type" value="Genomic_DNA"/>
</dbReference>
<gene>
    <name evidence="1" type="ORF">ACFOZ7_05660</name>
</gene>
<keyword evidence="1" id="KW-0067">ATP-binding</keyword>
<dbReference type="GeneID" id="71854737"/>
<protein>
    <submittedName>
        <fullName evidence="1">ATP-binding protein</fullName>
    </submittedName>
</protein>
<dbReference type="PANTHER" id="PTHR42957:SF1">
    <property type="entry name" value="HELICASE MJ1565-RELATED"/>
    <property type="match status" value="1"/>
</dbReference>
<dbReference type="RefSeq" id="WP_246966958.1">
    <property type="nucleotide sequence ID" value="NZ_CP095397.1"/>
</dbReference>
<dbReference type="InterPro" id="IPR027417">
    <property type="entry name" value="P-loop_NTPase"/>
</dbReference>
<dbReference type="GO" id="GO:0005524">
    <property type="term" value="F:ATP binding"/>
    <property type="evidence" value="ECO:0007669"/>
    <property type="project" value="UniProtKB-KW"/>
</dbReference>
<proteinExistence type="predicted"/>
<reference evidence="1 2" key="1">
    <citation type="journal article" date="2014" name="Int. J. Syst. Evol. Microbiol.">
        <title>Complete genome sequence of Corynebacterium casei LMG S-19264T (=DSM 44701T), isolated from a smear-ripened cheese.</title>
        <authorList>
            <consortium name="US DOE Joint Genome Institute (JGI-PGF)"/>
            <person name="Walter F."/>
            <person name="Albersmeier A."/>
            <person name="Kalinowski J."/>
            <person name="Ruckert C."/>
        </authorList>
    </citation>
    <scope>NUCLEOTIDE SEQUENCE [LARGE SCALE GENOMIC DNA]</scope>
    <source>
        <strain evidence="1 2">IBRC-M 10912</strain>
    </source>
</reference>
<sequence>MGRIAVIGQSGTGKSWGAGAVIERILDPNHPRNPGETFDYAVLFDPEDEERGLCDTNGKHDPLFRRLEVTIEKAKELDWRKVLYNHRRIRVVPDMTEEDMAPTYGAICGATFELCKDLTPSRSALVCGDEVGQYASEHGIDDRVLTLQSRGRKHEAETVHIMQRPQQVNSELISQCDRRIYFRVNDDNDLGKINKSATFNVYSIDEAGGRGLEELNDREVVIENVGAGEVLVESTNDWNRLRPHLAKDDGLLDQVLGV</sequence>
<dbReference type="PANTHER" id="PTHR42957">
    <property type="entry name" value="HELICASE MJ1565-RELATED"/>
    <property type="match status" value="1"/>
</dbReference>
<dbReference type="Proteomes" id="UP001595821">
    <property type="component" value="Unassembled WGS sequence"/>
</dbReference>
<keyword evidence="1" id="KW-0547">Nucleotide-binding</keyword>
<name>A0ABD5NXR8_9EURY</name>
<dbReference type="AlphaFoldDB" id="A0ABD5NXR8"/>
<organism evidence="1 2">
    <name type="scientific">Natribaculum luteum</name>
    <dbReference type="NCBI Taxonomy" id="1586232"/>
    <lineage>
        <taxon>Archaea</taxon>
        <taxon>Methanobacteriati</taxon>
        <taxon>Methanobacteriota</taxon>
        <taxon>Stenosarchaea group</taxon>
        <taxon>Halobacteria</taxon>
        <taxon>Halobacteriales</taxon>
        <taxon>Natrialbaceae</taxon>
        <taxon>Natribaculum</taxon>
    </lineage>
</organism>
<comment type="caution">
    <text evidence="1">The sequence shown here is derived from an EMBL/GenBank/DDBJ whole genome shotgun (WGS) entry which is preliminary data.</text>
</comment>
<accession>A0ABD5NXR8</accession>
<evidence type="ECO:0000313" key="2">
    <source>
        <dbReference type="Proteomes" id="UP001595821"/>
    </source>
</evidence>
<dbReference type="Gene3D" id="3.40.50.300">
    <property type="entry name" value="P-loop containing nucleotide triphosphate hydrolases"/>
    <property type="match status" value="1"/>
</dbReference>
<evidence type="ECO:0000313" key="1">
    <source>
        <dbReference type="EMBL" id="MFC4246483.1"/>
    </source>
</evidence>